<evidence type="ECO:0000313" key="6">
    <source>
        <dbReference type="Proteomes" id="UP000268623"/>
    </source>
</evidence>
<accession>A0A3M9XPF0</accession>
<evidence type="ECO:0000256" key="3">
    <source>
        <dbReference type="ARBA" id="ARBA00023163"/>
    </source>
</evidence>
<feature type="domain" description="HTH cro/C1-type" evidence="4">
    <location>
        <begin position="54"/>
        <end position="98"/>
    </location>
</feature>
<dbReference type="OrthoDB" id="9799384at2"/>
<evidence type="ECO:0000259" key="4">
    <source>
        <dbReference type="PROSITE" id="PS50943"/>
    </source>
</evidence>
<keyword evidence="3" id="KW-0804">Transcription</keyword>
<dbReference type="Pfam" id="PF01381">
    <property type="entry name" value="HTH_3"/>
    <property type="match status" value="1"/>
</dbReference>
<keyword evidence="1" id="KW-0805">Transcription regulation</keyword>
<dbReference type="InterPro" id="IPR001387">
    <property type="entry name" value="Cro/C1-type_HTH"/>
</dbReference>
<organism evidence="5 6">
    <name type="scientific">Methylocystis hirsuta</name>
    <dbReference type="NCBI Taxonomy" id="369798"/>
    <lineage>
        <taxon>Bacteria</taxon>
        <taxon>Pseudomonadati</taxon>
        <taxon>Pseudomonadota</taxon>
        <taxon>Alphaproteobacteria</taxon>
        <taxon>Hyphomicrobiales</taxon>
        <taxon>Methylocystaceae</taxon>
        <taxon>Methylocystis</taxon>
    </lineage>
</organism>
<dbReference type="InterPro" id="IPR052359">
    <property type="entry name" value="HTH-type_reg/antitoxin"/>
</dbReference>
<dbReference type="SMART" id="SM00530">
    <property type="entry name" value="HTH_XRE"/>
    <property type="match status" value="1"/>
</dbReference>
<gene>
    <name evidence="5" type="ORF">D1O30_03015</name>
</gene>
<dbReference type="PANTHER" id="PTHR36511:SF3">
    <property type="entry name" value="ANTITOXIN HIGA-2"/>
    <property type="match status" value="1"/>
</dbReference>
<dbReference type="Gene3D" id="1.10.260.40">
    <property type="entry name" value="lambda repressor-like DNA-binding domains"/>
    <property type="match status" value="1"/>
</dbReference>
<evidence type="ECO:0000256" key="2">
    <source>
        <dbReference type="ARBA" id="ARBA00023125"/>
    </source>
</evidence>
<dbReference type="CDD" id="cd00093">
    <property type="entry name" value="HTH_XRE"/>
    <property type="match status" value="1"/>
</dbReference>
<dbReference type="Proteomes" id="UP000268623">
    <property type="component" value="Unassembled WGS sequence"/>
</dbReference>
<keyword evidence="2 5" id="KW-0238">DNA-binding</keyword>
<dbReference type="EMBL" id="QWDD01000001">
    <property type="protein sequence ID" value="RNJ48750.1"/>
    <property type="molecule type" value="Genomic_DNA"/>
</dbReference>
<sequence length="109" mass="11920">MTTKAKKKFRSTIAEAAHETASGLHRIGLLDAKTMREFDAACLTTIEPLTGKQILALREREGVSQGVFAHVLNVKPKLVSEWERGEKKPSGPSLKLLSLVKARGLEAII</sequence>
<keyword evidence="6" id="KW-1185">Reference proteome</keyword>
<proteinExistence type="predicted"/>
<protein>
    <submittedName>
        <fullName evidence="5">DNA-binding transcriptional regulator</fullName>
    </submittedName>
</protein>
<name>A0A3M9XPF0_9HYPH</name>
<dbReference type="SUPFAM" id="SSF47413">
    <property type="entry name" value="lambda repressor-like DNA-binding domains"/>
    <property type="match status" value="1"/>
</dbReference>
<reference evidence="5 6" key="1">
    <citation type="submission" date="2018-08" db="EMBL/GenBank/DDBJ databases">
        <title>Genome sequence of Methylocystis hirsuta CSC1, a methanotroph able to accumulate PHAs.</title>
        <authorList>
            <person name="Bordel S."/>
            <person name="Rodriguez E."/>
            <person name="Gancedo J."/>
            <person name="Munoz R."/>
        </authorList>
    </citation>
    <scope>NUCLEOTIDE SEQUENCE [LARGE SCALE GENOMIC DNA]</scope>
    <source>
        <strain evidence="5 6">CSC1</strain>
    </source>
</reference>
<dbReference type="AlphaFoldDB" id="A0A3M9XPF0"/>
<comment type="caution">
    <text evidence="5">The sequence shown here is derived from an EMBL/GenBank/DDBJ whole genome shotgun (WGS) entry which is preliminary data.</text>
</comment>
<dbReference type="PROSITE" id="PS50943">
    <property type="entry name" value="HTH_CROC1"/>
    <property type="match status" value="1"/>
</dbReference>
<dbReference type="RefSeq" id="WP_123174746.1">
    <property type="nucleotide sequence ID" value="NZ_QWDD01000001.1"/>
</dbReference>
<dbReference type="InterPro" id="IPR010982">
    <property type="entry name" value="Lambda_DNA-bd_dom_sf"/>
</dbReference>
<dbReference type="PANTHER" id="PTHR36511">
    <property type="entry name" value="MERR FAMILY BACTERIAL REGULATORY PROTEIN"/>
    <property type="match status" value="1"/>
</dbReference>
<evidence type="ECO:0000313" key="5">
    <source>
        <dbReference type="EMBL" id="RNJ48750.1"/>
    </source>
</evidence>
<evidence type="ECO:0000256" key="1">
    <source>
        <dbReference type="ARBA" id="ARBA00023015"/>
    </source>
</evidence>
<dbReference type="GO" id="GO:0003677">
    <property type="term" value="F:DNA binding"/>
    <property type="evidence" value="ECO:0007669"/>
    <property type="project" value="UniProtKB-KW"/>
</dbReference>